<sequence length="270" mass="29012">MTQDLLSVQNLSLSTADKGLVKNLSFTIAPGERFGLIGESGSGKSLTSLAVSGLLPPSIKPSGRIILDGQEIVGAPGKQLDSLRGDAVATVFQEPLTALDPLMPLGKQIALPLRRRLRREGKPSGRAEVNRHMRDLIDQVRLPDPERLVRAYPHEVSGGQRQRVAIAMALACRPKLLIADEPTTALDVTTQDQIIKLLTSLVDELGIALMFISHDLAVVGQMVERVMVMRNGACVESGLAADVLTAPKDSYTQTLVDAAHRFDAALEGRS</sequence>
<dbReference type="PANTHER" id="PTHR43297:SF14">
    <property type="entry name" value="ATPASE AAA-TYPE CORE DOMAIN-CONTAINING PROTEIN"/>
    <property type="match status" value="1"/>
</dbReference>
<dbReference type="PANTHER" id="PTHR43297">
    <property type="entry name" value="OLIGOPEPTIDE TRANSPORT ATP-BINDING PROTEIN APPD"/>
    <property type="match status" value="1"/>
</dbReference>
<keyword evidence="3" id="KW-0813">Transport</keyword>
<keyword evidence="4" id="KW-1003">Cell membrane</keyword>
<dbReference type="InterPro" id="IPR003593">
    <property type="entry name" value="AAA+_ATPase"/>
</dbReference>
<accession>A0A1I5BWA0</accession>
<evidence type="ECO:0000313" key="11">
    <source>
        <dbReference type="EMBL" id="SFN78934.1"/>
    </source>
</evidence>
<evidence type="ECO:0000256" key="2">
    <source>
        <dbReference type="ARBA" id="ARBA00005417"/>
    </source>
</evidence>
<dbReference type="SUPFAM" id="SSF52540">
    <property type="entry name" value="P-loop containing nucleoside triphosphate hydrolases"/>
    <property type="match status" value="1"/>
</dbReference>
<dbReference type="Gene3D" id="3.40.50.300">
    <property type="entry name" value="P-loop containing nucleotide triphosphate hydrolases"/>
    <property type="match status" value="1"/>
</dbReference>
<reference evidence="11 12" key="1">
    <citation type="submission" date="2016-10" db="EMBL/GenBank/DDBJ databases">
        <authorList>
            <person name="de Groot N.N."/>
        </authorList>
    </citation>
    <scope>NUCLEOTIDE SEQUENCE [LARGE SCALE GENOMIC DNA]</scope>
    <source>
        <strain evidence="11 12">CGMCC 1.9157</strain>
    </source>
</reference>
<dbReference type="PROSITE" id="PS50893">
    <property type="entry name" value="ABC_TRANSPORTER_2"/>
    <property type="match status" value="1"/>
</dbReference>
<evidence type="ECO:0000256" key="4">
    <source>
        <dbReference type="ARBA" id="ARBA00022475"/>
    </source>
</evidence>
<evidence type="ECO:0000256" key="5">
    <source>
        <dbReference type="ARBA" id="ARBA00022519"/>
    </source>
</evidence>
<dbReference type="InterPro" id="IPR017871">
    <property type="entry name" value="ABC_transporter-like_CS"/>
</dbReference>
<dbReference type="GO" id="GO:0005886">
    <property type="term" value="C:plasma membrane"/>
    <property type="evidence" value="ECO:0007669"/>
    <property type="project" value="UniProtKB-SubCell"/>
</dbReference>
<dbReference type="AlphaFoldDB" id="A0A1I5BWA0"/>
<dbReference type="SMART" id="SM00382">
    <property type="entry name" value="AAA"/>
    <property type="match status" value="1"/>
</dbReference>
<dbReference type="InterPro" id="IPR050388">
    <property type="entry name" value="ABC_Ni/Peptide_Import"/>
</dbReference>
<evidence type="ECO:0000256" key="8">
    <source>
        <dbReference type="ARBA" id="ARBA00022967"/>
    </source>
</evidence>
<evidence type="ECO:0000256" key="9">
    <source>
        <dbReference type="ARBA" id="ARBA00023136"/>
    </source>
</evidence>
<evidence type="ECO:0000313" key="12">
    <source>
        <dbReference type="Proteomes" id="UP000199236"/>
    </source>
</evidence>
<dbReference type="PROSITE" id="PS00211">
    <property type="entry name" value="ABC_TRANSPORTER_1"/>
    <property type="match status" value="1"/>
</dbReference>
<keyword evidence="6" id="KW-0547">Nucleotide-binding</keyword>
<feature type="domain" description="ABC transporter" evidence="10">
    <location>
        <begin position="6"/>
        <end position="256"/>
    </location>
</feature>
<keyword evidence="5" id="KW-0997">Cell inner membrane</keyword>
<dbReference type="InterPro" id="IPR003439">
    <property type="entry name" value="ABC_transporter-like_ATP-bd"/>
</dbReference>
<dbReference type="RefSeq" id="WP_090069035.1">
    <property type="nucleotide sequence ID" value="NZ_FOVR01000002.1"/>
</dbReference>
<evidence type="ECO:0000256" key="6">
    <source>
        <dbReference type="ARBA" id="ARBA00022741"/>
    </source>
</evidence>
<keyword evidence="9" id="KW-0472">Membrane</keyword>
<evidence type="ECO:0000259" key="10">
    <source>
        <dbReference type="PROSITE" id="PS50893"/>
    </source>
</evidence>
<name>A0A1I5BWA0_9HYPH</name>
<dbReference type="STRING" id="655353.SAMN04488056_10220"/>
<comment type="similarity">
    <text evidence="2">Belongs to the ABC transporter superfamily.</text>
</comment>
<protein>
    <submittedName>
        <fullName evidence="11">ABC transporter</fullName>
    </submittedName>
</protein>
<gene>
    <name evidence="11" type="ORF">SAMN04488056_10220</name>
</gene>
<dbReference type="CDD" id="cd03257">
    <property type="entry name" value="ABC_NikE_OppD_transporters"/>
    <property type="match status" value="1"/>
</dbReference>
<dbReference type="OrthoDB" id="9815712at2"/>
<dbReference type="Proteomes" id="UP000199236">
    <property type="component" value="Unassembled WGS sequence"/>
</dbReference>
<evidence type="ECO:0000256" key="3">
    <source>
        <dbReference type="ARBA" id="ARBA00022448"/>
    </source>
</evidence>
<keyword evidence="8" id="KW-1278">Translocase</keyword>
<evidence type="ECO:0000256" key="7">
    <source>
        <dbReference type="ARBA" id="ARBA00022840"/>
    </source>
</evidence>
<proteinExistence type="inferred from homology"/>
<comment type="subcellular location">
    <subcellularLocation>
        <location evidence="1">Cell inner membrane</location>
        <topology evidence="1">Peripheral membrane protein</topology>
    </subcellularLocation>
</comment>
<keyword evidence="12" id="KW-1185">Reference proteome</keyword>
<dbReference type="EMBL" id="FOVR01000002">
    <property type="protein sequence ID" value="SFN78934.1"/>
    <property type="molecule type" value="Genomic_DNA"/>
</dbReference>
<organism evidence="11 12">
    <name type="scientific">Cohaesibacter marisflavi</name>
    <dbReference type="NCBI Taxonomy" id="655353"/>
    <lineage>
        <taxon>Bacteria</taxon>
        <taxon>Pseudomonadati</taxon>
        <taxon>Pseudomonadota</taxon>
        <taxon>Alphaproteobacteria</taxon>
        <taxon>Hyphomicrobiales</taxon>
        <taxon>Cohaesibacteraceae</taxon>
    </lineage>
</organism>
<dbReference type="GO" id="GO:0016887">
    <property type="term" value="F:ATP hydrolysis activity"/>
    <property type="evidence" value="ECO:0007669"/>
    <property type="project" value="InterPro"/>
</dbReference>
<keyword evidence="7" id="KW-0067">ATP-binding</keyword>
<dbReference type="Pfam" id="PF00005">
    <property type="entry name" value="ABC_tran"/>
    <property type="match status" value="1"/>
</dbReference>
<evidence type="ECO:0000256" key="1">
    <source>
        <dbReference type="ARBA" id="ARBA00004417"/>
    </source>
</evidence>
<dbReference type="GO" id="GO:0005524">
    <property type="term" value="F:ATP binding"/>
    <property type="evidence" value="ECO:0007669"/>
    <property type="project" value="UniProtKB-KW"/>
</dbReference>
<dbReference type="InterPro" id="IPR027417">
    <property type="entry name" value="P-loop_NTPase"/>
</dbReference>